<dbReference type="RefSeq" id="WP_379868740.1">
    <property type="nucleotide sequence ID" value="NZ_JBHTBH010000001.1"/>
</dbReference>
<evidence type="ECO:0000259" key="6">
    <source>
        <dbReference type="Pfam" id="PF00733"/>
    </source>
</evidence>
<feature type="domain" description="Asparagine synthetase" evidence="6">
    <location>
        <begin position="249"/>
        <end position="633"/>
    </location>
</feature>
<dbReference type="PANTHER" id="PTHR43284:SF1">
    <property type="entry name" value="ASPARAGINE SYNTHETASE"/>
    <property type="match status" value="1"/>
</dbReference>
<dbReference type="PANTHER" id="PTHR43284">
    <property type="entry name" value="ASPARAGINE SYNTHETASE (GLUTAMINE-HYDROLYZING)"/>
    <property type="match status" value="1"/>
</dbReference>
<comment type="catalytic activity">
    <reaction evidence="4">
        <text>L-aspartate + L-glutamine + ATP + H2O = L-asparagine + L-glutamate + AMP + diphosphate + H(+)</text>
        <dbReference type="Rhea" id="RHEA:12228"/>
        <dbReference type="ChEBI" id="CHEBI:15377"/>
        <dbReference type="ChEBI" id="CHEBI:15378"/>
        <dbReference type="ChEBI" id="CHEBI:29985"/>
        <dbReference type="ChEBI" id="CHEBI:29991"/>
        <dbReference type="ChEBI" id="CHEBI:30616"/>
        <dbReference type="ChEBI" id="CHEBI:33019"/>
        <dbReference type="ChEBI" id="CHEBI:58048"/>
        <dbReference type="ChEBI" id="CHEBI:58359"/>
        <dbReference type="ChEBI" id="CHEBI:456215"/>
        <dbReference type="EC" id="6.3.5.4"/>
    </reaction>
</comment>
<dbReference type="Gene3D" id="3.40.50.620">
    <property type="entry name" value="HUPs"/>
    <property type="match status" value="2"/>
</dbReference>
<comment type="caution">
    <text evidence="7">The sequence shown here is derived from an EMBL/GenBank/DDBJ whole genome shotgun (WGS) entry which is preliminary data.</text>
</comment>
<dbReference type="Pfam" id="PF00733">
    <property type="entry name" value="Asn_synthase"/>
    <property type="match status" value="1"/>
</dbReference>
<dbReference type="SUPFAM" id="SSF52402">
    <property type="entry name" value="Adenine nucleotide alpha hydrolases-like"/>
    <property type="match status" value="1"/>
</dbReference>
<keyword evidence="8" id="KW-1185">Reference proteome</keyword>
<dbReference type="InterPro" id="IPR014729">
    <property type="entry name" value="Rossmann-like_a/b/a_fold"/>
</dbReference>
<keyword evidence="3" id="KW-0028">Amino-acid biosynthesis</keyword>
<evidence type="ECO:0000313" key="7">
    <source>
        <dbReference type="EMBL" id="MFC7326822.1"/>
    </source>
</evidence>
<accession>A0ABW2KCQ7</accession>
<evidence type="ECO:0000256" key="1">
    <source>
        <dbReference type="ARBA" id="ARBA00005187"/>
    </source>
</evidence>
<name>A0ABW2KCQ7_9ACTN</name>
<dbReference type="InterPro" id="IPR051786">
    <property type="entry name" value="ASN_synthetase/amidase"/>
</dbReference>
<feature type="region of interest" description="Disordered" evidence="5">
    <location>
        <begin position="44"/>
        <end position="64"/>
    </location>
</feature>
<dbReference type="InterPro" id="IPR001962">
    <property type="entry name" value="Asn_synthase"/>
</dbReference>
<gene>
    <name evidence="7" type="ORF">ACFQRF_03620</name>
</gene>
<reference evidence="8" key="1">
    <citation type="journal article" date="2019" name="Int. J. Syst. Evol. Microbiol.">
        <title>The Global Catalogue of Microorganisms (GCM) 10K type strain sequencing project: providing services to taxonomists for standard genome sequencing and annotation.</title>
        <authorList>
            <consortium name="The Broad Institute Genomics Platform"/>
            <consortium name="The Broad Institute Genome Sequencing Center for Infectious Disease"/>
            <person name="Wu L."/>
            <person name="Ma J."/>
        </authorList>
    </citation>
    <scope>NUCLEOTIDE SEQUENCE [LARGE SCALE GENOMIC DNA]</scope>
    <source>
        <strain evidence="8">CGMCC 4.7382</strain>
    </source>
</reference>
<protein>
    <recommendedName>
        <fullName evidence="2">asparagine synthase (glutamine-hydrolyzing)</fullName>
        <ecNumber evidence="2">6.3.5.4</ecNumber>
    </recommendedName>
</protein>
<keyword evidence="3" id="KW-0061">Asparagine biosynthesis</keyword>
<comment type="pathway">
    <text evidence="1">Amino-acid biosynthesis; L-asparagine biosynthesis; L-asparagine from L-aspartate (L-Gln route): step 1/1.</text>
</comment>
<dbReference type="Proteomes" id="UP001596540">
    <property type="component" value="Unassembled WGS sequence"/>
</dbReference>
<evidence type="ECO:0000256" key="3">
    <source>
        <dbReference type="ARBA" id="ARBA00022888"/>
    </source>
</evidence>
<dbReference type="EC" id="6.3.5.4" evidence="2"/>
<sequence length="652" mass="69217">MSEHVWFAVFPDDEGGSAAARELQPERLRSGIVPSERLRSGIAPSERLRSGIAPSERPPGGDHSCAAQVFTHASGRPWLIGSWPPGEVTVAGAGTAMIAVFGRCSASAAELAALIRDTPDIGLIQHRTRTLAGSFHLVASIAGTVWARGAASGTRRLFHARIRGATVAADRADVLARLGDAAIDERALALRLVTPAPAPPLEERSVWRDVHSVPPDHALVLAPGATVRMARWWRAPEAALSLAEGADRVADALGGAVATCAADGGVVSADLSGGLDSTALCFLAARTGVRLVTHRWGAADAGNDDAVWARRARAALVRAEHQITGTQRLSPWFSGLVEPRLPLDEPFRWVRGIARVPEITASLVEAGSRLHLSGLGADELFTGTALYLHDLLRVRPWAAVRAARGFRALHRWPLDATARALVGHDSYRAAYDRAGRALTDPVPRPHDPHLGWILPARLPAWATDDAAALAREAVRDAAESAAPLAATRGRHATLAAVRTSGVTLRSLAVLYRAAGVSLAAPYLDDTVVHAVLAVRPEEQCTPFRYKPLLAEALRGVLPDGLLARRTKGDFSADAFAGLRYNRPDLVALTEDLRLARLGLVDPVGLREAITGVHPSATTLSQMEATLGVEAWLRSTQVDPGRSVPARVLGGRP</sequence>
<evidence type="ECO:0000256" key="2">
    <source>
        <dbReference type="ARBA" id="ARBA00012737"/>
    </source>
</evidence>
<organism evidence="7 8">
    <name type="scientific">Marinactinospora rubrisoli</name>
    <dbReference type="NCBI Taxonomy" id="2715399"/>
    <lineage>
        <taxon>Bacteria</taxon>
        <taxon>Bacillati</taxon>
        <taxon>Actinomycetota</taxon>
        <taxon>Actinomycetes</taxon>
        <taxon>Streptosporangiales</taxon>
        <taxon>Nocardiopsidaceae</taxon>
        <taxon>Marinactinospora</taxon>
    </lineage>
</organism>
<dbReference type="EMBL" id="JBHTBH010000001">
    <property type="protein sequence ID" value="MFC7326822.1"/>
    <property type="molecule type" value="Genomic_DNA"/>
</dbReference>
<evidence type="ECO:0000256" key="5">
    <source>
        <dbReference type="SAM" id="MobiDB-lite"/>
    </source>
</evidence>
<evidence type="ECO:0000313" key="8">
    <source>
        <dbReference type="Proteomes" id="UP001596540"/>
    </source>
</evidence>
<proteinExistence type="predicted"/>
<evidence type="ECO:0000256" key="4">
    <source>
        <dbReference type="ARBA" id="ARBA00048741"/>
    </source>
</evidence>